<dbReference type="PATRIC" id="fig|710421.3.peg.5201"/>
<name>I4BRJ5_MYCCN</name>
<dbReference type="Proteomes" id="UP000006057">
    <property type="component" value="Chromosome"/>
</dbReference>
<keyword evidence="3" id="KW-1185">Reference proteome</keyword>
<dbReference type="eggNOG" id="COG2226">
    <property type="taxonomic scope" value="Bacteria"/>
</dbReference>
<evidence type="ECO:0000313" key="2">
    <source>
        <dbReference type="EMBL" id="AFM19902.1"/>
    </source>
</evidence>
<dbReference type="InterPro" id="IPR029063">
    <property type="entry name" value="SAM-dependent_MTases_sf"/>
</dbReference>
<dbReference type="RefSeq" id="WP_014818367.1">
    <property type="nucleotide sequence ID" value="NC_018027.1"/>
</dbReference>
<dbReference type="HOGENOM" id="CLU_1106199_0_0_11"/>
<protein>
    <submittedName>
        <fullName evidence="2">Methyltransferase family protein</fullName>
    </submittedName>
</protein>
<accession>I4BRJ5</accession>
<dbReference type="KEGG" id="mcb:Mycch_5217"/>
<dbReference type="InterPro" id="IPR013216">
    <property type="entry name" value="Methyltransf_11"/>
</dbReference>
<feature type="domain" description="Methyltransferase type 11" evidence="1">
    <location>
        <begin position="58"/>
        <end position="148"/>
    </location>
</feature>
<gene>
    <name evidence="2" type="ordered locus">Mycch_5217</name>
</gene>
<dbReference type="Pfam" id="PF08241">
    <property type="entry name" value="Methyltransf_11"/>
    <property type="match status" value="1"/>
</dbReference>
<reference evidence="2 3" key="1">
    <citation type="submission" date="2012-06" db="EMBL/GenBank/DDBJ databases">
        <title>Complete sequence of chromosome of Mycobacterium chubuense NBB4.</title>
        <authorList>
            <consortium name="US DOE Joint Genome Institute"/>
            <person name="Lucas S."/>
            <person name="Han J."/>
            <person name="Lapidus A."/>
            <person name="Cheng J.-F."/>
            <person name="Goodwin L."/>
            <person name="Pitluck S."/>
            <person name="Peters L."/>
            <person name="Mikhailova N."/>
            <person name="Teshima H."/>
            <person name="Detter J.C."/>
            <person name="Han C."/>
            <person name="Tapia R."/>
            <person name="Land M."/>
            <person name="Hauser L."/>
            <person name="Kyrpides N."/>
            <person name="Ivanova N."/>
            <person name="Pagani I."/>
            <person name="Mattes T."/>
            <person name="Holmes A."/>
            <person name="Rutledge P."/>
            <person name="Paulsen I."/>
            <person name="Coleman N."/>
            <person name="Woyke T."/>
        </authorList>
    </citation>
    <scope>NUCLEOTIDE SEQUENCE [LARGE SCALE GENOMIC DNA]</scope>
    <source>
        <strain evidence="2 3">NBB4</strain>
    </source>
</reference>
<evidence type="ECO:0000259" key="1">
    <source>
        <dbReference type="Pfam" id="PF08241"/>
    </source>
</evidence>
<dbReference type="EMBL" id="CP003053">
    <property type="protein sequence ID" value="AFM19902.1"/>
    <property type="molecule type" value="Genomic_DNA"/>
</dbReference>
<evidence type="ECO:0000313" key="3">
    <source>
        <dbReference type="Proteomes" id="UP000006057"/>
    </source>
</evidence>
<dbReference type="OrthoDB" id="5177196at2"/>
<keyword evidence="2" id="KW-0808">Transferase</keyword>
<dbReference type="STRING" id="710421.Mycch_5217"/>
<keyword evidence="2" id="KW-0489">Methyltransferase</keyword>
<proteinExistence type="predicted"/>
<dbReference type="GO" id="GO:0008757">
    <property type="term" value="F:S-adenosylmethionine-dependent methyltransferase activity"/>
    <property type="evidence" value="ECO:0007669"/>
    <property type="project" value="InterPro"/>
</dbReference>
<sequence>MTDAMNAEFDTVAEWTAEAARELGPDYYVPAGCRGSGSPAALDWLIDELELTAGESLLDSGGGVGGPAAYAAQAVGVTPVLVEPEAGACRAARRLFDFPVVRALGSALPIADAAVDAAWSLGVLCTTPDQLGLLTELRRTVRAPGRIALLVFAAREPVPADEQPEGNNFPTIGGLEALVQDAGLRVRAWRSTADLPAIPDEWTRRIDAVTDAMEQRHGSSQTWRLAQHQSEQIGDLLAAGKVTGEMLILAHA</sequence>
<organism evidence="2 3">
    <name type="scientific">Mycolicibacterium chubuense (strain NBB4)</name>
    <name type="common">Mycobacterium chubuense</name>
    <dbReference type="NCBI Taxonomy" id="710421"/>
    <lineage>
        <taxon>Bacteria</taxon>
        <taxon>Bacillati</taxon>
        <taxon>Actinomycetota</taxon>
        <taxon>Actinomycetes</taxon>
        <taxon>Mycobacteriales</taxon>
        <taxon>Mycobacteriaceae</taxon>
        <taxon>Mycolicibacterium</taxon>
    </lineage>
</organism>
<dbReference type="GO" id="GO:0032259">
    <property type="term" value="P:methylation"/>
    <property type="evidence" value="ECO:0007669"/>
    <property type="project" value="UniProtKB-KW"/>
</dbReference>
<dbReference type="SUPFAM" id="SSF53335">
    <property type="entry name" value="S-adenosyl-L-methionine-dependent methyltransferases"/>
    <property type="match status" value="1"/>
</dbReference>
<dbReference type="Gene3D" id="3.40.50.150">
    <property type="entry name" value="Vaccinia Virus protein VP39"/>
    <property type="match status" value="1"/>
</dbReference>
<dbReference type="AlphaFoldDB" id="I4BRJ5"/>